<reference evidence="2 3" key="1">
    <citation type="submission" date="2019-01" db="EMBL/GenBank/DDBJ databases">
        <title>Pseudolysobacter antarctica gen. nov., sp. nov., isolated from Fildes Peninsula, Antarctica.</title>
        <authorList>
            <person name="Wei Z."/>
            <person name="Peng F."/>
        </authorList>
    </citation>
    <scope>NUCLEOTIDE SEQUENCE [LARGE SCALE GENOMIC DNA]</scope>
    <source>
        <strain evidence="2 3">AQ6-296</strain>
    </source>
</reference>
<feature type="compositionally biased region" description="Low complexity" evidence="1">
    <location>
        <begin position="286"/>
        <end position="299"/>
    </location>
</feature>
<dbReference type="Proteomes" id="UP000291562">
    <property type="component" value="Chromosome"/>
</dbReference>
<feature type="region of interest" description="Disordered" evidence="1">
    <location>
        <begin position="230"/>
        <end position="395"/>
    </location>
</feature>
<feature type="region of interest" description="Disordered" evidence="1">
    <location>
        <begin position="407"/>
        <end position="473"/>
    </location>
</feature>
<dbReference type="AlphaFoldDB" id="A0A411HPK9"/>
<name>A0A411HPK9_9GAMM</name>
<evidence type="ECO:0000313" key="3">
    <source>
        <dbReference type="Proteomes" id="UP000291562"/>
    </source>
</evidence>
<dbReference type="KEGG" id="xbc:ELE36_19400"/>
<dbReference type="EMBL" id="CP035704">
    <property type="protein sequence ID" value="QBB72360.1"/>
    <property type="molecule type" value="Genomic_DNA"/>
</dbReference>
<gene>
    <name evidence="2" type="ORF">ELE36_19400</name>
</gene>
<feature type="compositionally biased region" description="Basic and acidic residues" evidence="1">
    <location>
        <begin position="40"/>
        <end position="53"/>
    </location>
</feature>
<sequence length="473" mass="50060">MSRFILLLAALALSGCVVQPPNYVRYDAPAPEGAYADNYANRDARPDDARGDVDPAADSGNYADRARDDDTASGYGNYAEDQQGGDYDDDTGGYADVPDYIEYPAYYSSLWPVYGNYYYPYASPYFYPGVTFYPSGFYGAGYGGFGWGLGLSFGFGFSPWRSAYWDNYYNWGYWRHNYPNYGHYYPNRRFGSARNEAARVASFGGNRGSHGFSARGNSINSRGGVAGLPTWGGQRAGVGNSRVTQGNAQQRSSGFAGQNGALRNSASGNPGDRAANGNSYGERGNARAGYSAGASAGNRPMPNSPVMPSASYRDQSRGGAAAGLNNRREGAAINSSSPSRQQNYSNGLRSSSQYSGAAQNYSSQQRAGNSYRSQPNYRNSGGYAYRGSANGAKQSYTGGYMAHEYASPKADHSAAPRGYMSGSRGGFQGPYGGGGQASRGGGEARSSAGRSSSGARSAPSSSSRSSGSSGHRQ</sequence>
<proteinExistence type="predicted"/>
<feature type="compositionally biased region" description="Low complexity" evidence="1">
    <location>
        <begin position="444"/>
        <end position="473"/>
    </location>
</feature>
<feature type="compositionally biased region" description="Gly residues" evidence="1">
    <location>
        <begin position="423"/>
        <end position="443"/>
    </location>
</feature>
<feature type="compositionally biased region" description="Polar residues" evidence="1">
    <location>
        <begin position="241"/>
        <end position="268"/>
    </location>
</feature>
<feature type="compositionally biased region" description="Polar residues" evidence="1">
    <location>
        <begin position="333"/>
        <end position="379"/>
    </location>
</feature>
<accession>A0A411HPK9</accession>
<evidence type="ECO:0000313" key="2">
    <source>
        <dbReference type="EMBL" id="QBB72360.1"/>
    </source>
</evidence>
<protein>
    <submittedName>
        <fullName evidence="2">Uncharacterized protein</fullName>
    </submittedName>
</protein>
<evidence type="ECO:0000256" key="1">
    <source>
        <dbReference type="SAM" id="MobiDB-lite"/>
    </source>
</evidence>
<dbReference type="RefSeq" id="WP_129836249.1">
    <property type="nucleotide sequence ID" value="NZ_CP035704.1"/>
</dbReference>
<keyword evidence="3" id="KW-1185">Reference proteome</keyword>
<feature type="region of interest" description="Disordered" evidence="1">
    <location>
        <begin position="37"/>
        <end position="91"/>
    </location>
</feature>
<dbReference type="PROSITE" id="PS51257">
    <property type="entry name" value="PROKAR_LIPOPROTEIN"/>
    <property type="match status" value="1"/>
</dbReference>
<organism evidence="2 3">
    <name type="scientific">Pseudolysobacter antarcticus</name>
    <dbReference type="NCBI Taxonomy" id="2511995"/>
    <lineage>
        <taxon>Bacteria</taxon>
        <taxon>Pseudomonadati</taxon>
        <taxon>Pseudomonadota</taxon>
        <taxon>Gammaproteobacteria</taxon>
        <taxon>Lysobacterales</taxon>
        <taxon>Rhodanobacteraceae</taxon>
        <taxon>Pseudolysobacter</taxon>
    </lineage>
</organism>